<evidence type="ECO:0008006" key="3">
    <source>
        <dbReference type="Google" id="ProtNLM"/>
    </source>
</evidence>
<gene>
    <name evidence="1" type="ORF">LEUCIP111803_02225</name>
</gene>
<keyword evidence="2" id="KW-1185">Reference proteome</keyword>
<dbReference type="NCBIfam" id="TIGR01552">
    <property type="entry name" value="phd_fam"/>
    <property type="match status" value="1"/>
</dbReference>
<evidence type="ECO:0000313" key="1">
    <source>
        <dbReference type="EMBL" id="CAG7618688.1"/>
    </source>
</evidence>
<proteinExistence type="predicted"/>
<protein>
    <recommendedName>
        <fullName evidence="3">Antitoxin</fullName>
    </recommendedName>
</protein>
<dbReference type="AlphaFoldDB" id="A0A916K1V4"/>
<accession>A0A916K1V4</accession>
<sequence>MRDLRNNSAAVLARVGQGETLTVTKDGTPVAAVTPLPRLPLNAEQLVERFKQLPPIDAAELRRDIDEILDPSL</sequence>
<evidence type="ECO:0000313" key="2">
    <source>
        <dbReference type="Proteomes" id="UP000693892"/>
    </source>
</evidence>
<dbReference type="EMBL" id="CAJVAP010000031">
    <property type="protein sequence ID" value="CAG7618688.1"/>
    <property type="molecule type" value="Genomic_DNA"/>
</dbReference>
<comment type="caution">
    <text evidence="1">The sequence shown here is derived from an EMBL/GenBank/DDBJ whole genome shotgun (WGS) entry which is preliminary data.</text>
</comment>
<name>A0A916K1V4_9MICO</name>
<organism evidence="1 2">
    <name type="scientific">Leucobacter soli</name>
    <dbReference type="NCBI Taxonomy" id="2812850"/>
    <lineage>
        <taxon>Bacteria</taxon>
        <taxon>Bacillati</taxon>
        <taxon>Actinomycetota</taxon>
        <taxon>Actinomycetes</taxon>
        <taxon>Micrococcales</taxon>
        <taxon>Microbacteriaceae</taxon>
        <taxon>Leucobacter</taxon>
    </lineage>
</organism>
<dbReference type="Proteomes" id="UP000693892">
    <property type="component" value="Unassembled WGS sequence"/>
</dbReference>
<reference evidence="1" key="1">
    <citation type="submission" date="2021-06" db="EMBL/GenBank/DDBJ databases">
        <authorList>
            <person name="Criscuolo A."/>
        </authorList>
    </citation>
    <scope>NUCLEOTIDE SEQUENCE</scope>
    <source>
        <strain evidence="1">CIP111803</strain>
    </source>
</reference>